<reference evidence="3 4" key="1">
    <citation type="journal article" date="2019" name="Int. J. Syst. Evol. Microbiol.">
        <title>The Global Catalogue of Microorganisms (GCM) 10K type strain sequencing project: providing services to taxonomists for standard genome sequencing and annotation.</title>
        <authorList>
            <consortium name="The Broad Institute Genomics Platform"/>
            <consortium name="The Broad Institute Genome Sequencing Center for Infectious Disease"/>
            <person name="Wu L."/>
            <person name="Ma J."/>
        </authorList>
    </citation>
    <scope>NUCLEOTIDE SEQUENCE [LARGE SCALE GENOMIC DNA]</scope>
    <source>
        <strain evidence="3 4">DT31</strain>
    </source>
</reference>
<dbReference type="PANTHER" id="PTHR46268:SF6">
    <property type="entry name" value="UNIVERSAL STRESS PROTEIN UP12"/>
    <property type="match status" value="1"/>
</dbReference>
<dbReference type="GeneID" id="81124881"/>
<comment type="similarity">
    <text evidence="1">Belongs to the universal stress protein A family.</text>
</comment>
<evidence type="ECO:0000256" key="1">
    <source>
        <dbReference type="ARBA" id="ARBA00008791"/>
    </source>
</evidence>
<gene>
    <name evidence="3" type="ORF">ACFQL9_11115</name>
</gene>
<dbReference type="Pfam" id="PF00582">
    <property type="entry name" value="Usp"/>
    <property type="match status" value="1"/>
</dbReference>
<feature type="domain" description="UspA" evidence="2">
    <location>
        <begin position="6"/>
        <end position="147"/>
    </location>
</feature>
<dbReference type="AlphaFoldDB" id="A0ABD5WAB9"/>
<dbReference type="CDD" id="cd00293">
    <property type="entry name" value="USP-like"/>
    <property type="match status" value="1"/>
</dbReference>
<keyword evidence="4" id="KW-1185">Reference proteome</keyword>
<proteinExistence type="inferred from homology"/>
<evidence type="ECO:0000259" key="2">
    <source>
        <dbReference type="Pfam" id="PF00582"/>
    </source>
</evidence>
<evidence type="ECO:0000313" key="4">
    <source>
        <dbReference type="Proteomes" id="UP001596461"/>
    </source>
</evidence>
<dbReference type="SUPFAM" id="SSF52402">
    <property type="entry name" value="Adenine nucleotide alpha hydrolases-like"/>
    <property type="match status" value="1"/>
</dbReference>
<dbReference type="PANTHER" id="PTHR46268">
    <property type="entry name" value="STRESS RESPONSE PROTEIN NHAX"/>
    <property type="match status" value="1"/>
</dbReference>
<dbReference type="InterPro" id="IPR006015">
    <property type="entry name" value="Universal_stress_UspA"/>
</dbReference>
<sequence length="148" mass="15602">MSLTVDRVLVPVDGSDESLEAVEYAVAVADAYGAAVHAVYVLGEEVVRAIEEDAVDESEVAEDTEAFTDSVRAVADAADVPVSSSIAYGFSTQRKTTHPGSVVLDTADEVDADFLVIPREPLTGEPGEVLEKAAEYVLLYASQPVLSV</sequence>
<dbReference type="InterPro" id="IPR006016">
    <property type="entry name" value="UspA"/>
</dbReference>
<dbReference type="InterPro" id="IPR014729">
    <property type="entry name" value="Rossmann-like_a/b/a_fold"/>
</dbReference>
<organism evidence="3 4">
    <name type="scientific">Halobaculum lipolyticum</name>
    <dbReference type="NCBI Taxonomy" id="3032001"/>
    <lineage>
        <taxon>Archaea</taxon>
        <taxon>Methanobacteriati</taxon>
        <taxon>Methanobacteriota</taxon>
        <taxon>Stenosarchaea group</taxon>
        <taxon>Halobacteria</taxon>
        <taxon>Halobacteriales</taxon>
        <taxon>Haloferacaceae</taxon>
        <taxon>Halobaculum</taxon>
    </lineage>
</organism>
<dbReference type="Gene3D" id="3.40.50.620">
    <property type="entry name" value="HUPs"/>
    <property type="match status" value="1"/>
</dbReference>
<comment type="caution">
    <text evidence="3">The sequence shown here is derived from an EMBL/GenBank/DDBJ whole genome shotgun (WGS) entry which is preliminary data.</text>
</comment>
<dbReference type="PRINTS" id="PR01438">
    <property type="entry name" value="UNVRSLSTRESS"/>
</dbReference>
<dbReference type="RefSeq" id="WP_284032974.1">
    <property type="nucleotide sequence ID" value="NZ_CP126154.1"/>
</dbReference>
<dbReference type="EMBL" id="JBHTAH010000008">
    <property type="protein sequence ID" value="MFC7070192.1"/>
    <property type="molecule type" value="Genomic_DNA"/>
</dbReference>
<accession>A0ABD5WAB9</accession>
<dbReference type="Proteomes" id="UP001596461">
    <property type="component" value="Unassembled WGS sequence"/>
</dbReference>
<protein>
    <submittedName>
        <fullName evidence="3">Universal stress protein</fullName>
    </submittedName>
</protein>
<evidence type="ECO:0000313" key="3">
    <source>
        <dbReference type="EMBL" id="MFC7070192.1"/>
    </source>
</evidence>
<name>A0ABD5WAB9_9EURY</name>